<dbReference type="EMBL" id="CM047745">
    <property type="protein sequence ID" value="KAJ0025868.1"/>
    <property type="molecule type" value="Genomic_DNA"/>
</dbReference>
<gene>
    <name evidence="1" type="ORF">Pint_07739</name>
</gene>
<name>A0ACC0XYP9_9ROSI</name>
<proteinExistence type="predicted"/>
<evidence type="ECO:0000313" key="2">
    <source>
        <dbReference type="Proteomes" id="UP001163603"/>
    </source>
</evidence>
<reference evidence="2" key="1">
    <citation type="journal article" date="2023" name="G3 (Bethesda)">
        <title>Genome assembly and association tests identify interacting loci associated with vigor, precocity, and sex in interspecific pistachio rootstocks.</title>
        <authorList>
            <person name="Palmer W."/>
            <person name="Jacygrad E."/>
            <person name="Sagayaradj S."/>
            <person name="Cavanaugh K."/>
            <person name="Han R."/>
            <person name="Bertier L."/>
            <person name="Beede B."/>
            <person name="Kafkas S."/>
            <person name="Golino D."/>
            <person name="Preece J."/>
            <person name="Michelmore R."/>
        </authorList>
    </citation>
    <scope>NUCLEOTIDE SEQUENCE [LARGE SCALE GENOMIC DNA]</scope>
</reference>
<accession>A0ACC0XYP9</accession>
<evidence type="ECO:0000313" key="1">
    <source>
        <dbReference type="EMBL" id="KAJ0025868.1"/>
    </source>
</evidence>
<keyword evidence="2" id="KW-1185">Reference proteome</keyword>
<protein>
    <submittedName>
        <fullName evidence="1">Uncharacterized protein</fullName>
    </submittedName>
</protein>
<comment type="caution">
    <text evidence="1">The sequence shown here is derived from an EMBL/GenBank/DDBJ whole genome shotgun (WGS) entry which is preliminary data.</text>
</comment>
<sequence>MIKLSQLFDSSAVGWDVTKQLNPCLWKGINCSGGFLITQLYLEFLDLSFNRLSGSISLLFDELVNLKSLNVSRNLFEGAIPSNLGTSKLSGSISHRIVELAKLDVLILSVKILWICLILDKMSPSLARLRLGSNSLNGVIPSANFATLEKLTYLELDNNSFTGMIPPELGDCQTLTLLNLAQNKLNDSLPAQLGNRSSLQLQELTNLSLQNNYLSGSIPDSIGNMNSLIELQLGENKLSGRIPSLPVKLQIALNLSSSQLGCTSGPILLLDLSSKNIMLKSLKEPHLGDIELCKVIDPSKRTGSLSTLAGSVGYIPPGYAYTMGVIEAGNVYGFRVILLELLTRKPPISEGTELAKLVLHNWEHEDININATSLAIKNQMLAILEVAIACVTRRKARVNITTH</sequence>
<organism evidence="1 2">
    <name type="scientific">Pistacia integerrima</name>
    <dbReference type="NCBI Taxonomy" id="434235"/>
    <lineage>
        <taxon>Eukaryota</taxon>
        <taxon>Viridiplantae</taxon>
        <taxon>Streptophyta</taxon>
        <taxon>Embryophyta</taxon>
        <taxon>Tracheophyta</taxon>
        <taxon>Spermatophyta</taxon>
        <taxon>Magnoliopsida</taxon>
        <taxon>eudicotyledons</taxon>
        <taxon>Gunneridae</taxon>
        <taxon>Pentapetalae</taxon>
        <taxon>rosids</taxon>
        <taxon>malvids</taxon>
        <taxon>Sapindales</taxon>
        <taxon>Anacardiaceae</taxon>
        <taxon>Pistacia</taxon>
    </lineage>
</organism>
<dbReference type="Proteomes" id="UP001163603">
    <property type="component" value="Chromosome 10"/>
</dbReference>